<dbReference type="Gene3D" id="6.10.250.690">
    <property type="match status" value="1"/>
</dbReference>
<dbReference type="RefSeq" id="WP_076402001.1">
    <property type="nucleotide sequence ID" value="NZ_FTOA01000010.1"/>
</dbReference>
<dbReference type="InterPro" id="IPR036388">
    <property type="entry name" value="WH-like_DNA-bd_sf"/>
</dbReference>
<dbReference type="PROSITE" id="PS50110">
    <property type="entry name" value="RESPONSE_REGULATORY"/>
    <property type="match status" value="1"/>
</dbReference>
<dbReference type="PROSITE" id="PS51755">
    <property type="entry name" value="OMPR_PHOB"/>
    <property type="match status" value="1"/>
</dbReference>
<dbReference type="SUPFAM" id="SSF52172">
    <property type="entry name" value="CheY-like"/>
    <property type="match status" value="1"/>
</dbReference>
<dbReference type="STRING" id="80876.SAMN05421779_11049"/>
<dbReference type="InterPro" id="IPR039420">
    <property type="entry name" value="WalR-like"/>
</dbReference>
<feature type="modified residue" description="4-aspartylphosphate" evidence="6">
    <location>
        <position position="52"/>
    </location>
</feature>
<organism evidence="10 11">
    <name type="scientific">Insolitispirillum peregrinum</name>
    <dbReference type="NCBI Taxonomy" id="80876"/>
    <lineage>
        <taxon>Bacteria</taxon>
        <taxon>Pseudomonadati</taxon>
        <taxon>Pseudomonadota</taxon>
        <taxon>Alphaproteobacteria</taxon>
        <taxon>Rhodospirillales</taxon>
        <taxon>Novispirillaceae</taxon>
        <taxon>Insolitispirillum</taxon>
    </lineage>
</organism>
<dbReference type="InterPro" id="IPR011006">
    <property type="entry name" value="CheY-like_superfamily"/>
</dbReference>
<evidence type="ECO:0000256" key="4">
    <source>
        <dbReference type="ARBA" id="ARBA00023125"/>
    </source>
</evidence>
<dbReference type="SUPFAM" id="SSF46894">
    <property type="entry name" value="C-terminal effector domain of the bipartite response regulators"/>
    <property type="match status" value="1"/>
</dbReference>
<evidence type="ECO:0000256" key="7">
    <source>
        <dbReference type="PROSITE-ProRule" id="PRU01091"/>
    </source>
</evidence>
<evidence type="ECO:0000259" key="9">
    <source>
        <dbReference type="PROSITE" id="PS51755"/>
    </source>
</evidence>
<feature type="domain" description="OmpR/PhoB-type" evidence="9">
    <location>
        <begin position="158"/>
        <end position="259"/>
    </location>
</feature>
<keyword evidence="4 7" id="KW-0238">DNA-binding</keyword>
<dbReference type="GO" id="GO:0005829">
    <property type="term" value="C:cytosol"/>
    <property type="evidence" value="ECO:0007669"/>
    <property type="project" value="TreeGrafter"/>
</dbReference>
<dbReference type="InterPro" id="IPR016032">
    <property type="entry name" value="Sig_transdc_resp-reg_C-effctor"/>
</dbReference>
<feature type="DNA-binding region" description="OmpR/PhoB-type" evidence="7">
    <location>
        <begin position="158"/>
        <end position="259"/>
    </location>
</feature>
<dbReference type="EMBL" id="FTOA01000010">
    <property type="protein sequence ID" value="SIT17758.1"/>
    <property type="molecule type" value="Genomic_DNA"/>
</dbReference>
<dbReference type="Gene3D" id="1.10.10.10">
    <property type="entry name" value="Winged helix-like DNA-binding domain superfamily/Winged helix DNA-binding domain"/>
    <property type="match status" value="1"/>
</dbReference>
<reference evidence="10 11" key="1">
    <citation type="submission" date="2017-01" db="EMBL/GenBank/DDBJ databases">
        <authorList>
            <person name="Mah S.A."/>
            <person name="Swanson W.J."/>
            <person name="Moy G.W."/>
            <person name="Vacquier V.D."/>
        </authorList>
    </citation>
    <scope>NUCLEOTIDE SEQUENCE [LARGE SCALE GENOMIC DNA]</scope>
    <source>
        <strain evidence="10 11">DSM 11589</strain>
    </source>
</reference>
<evidence type="ECO:0000256" key="3">
    <source>
        <dbReference type="ARBA" id="ARBA00023015"/>
    </source>
</evidence>
<accession>A0A1N7Q4H3</accession>
<dbReference type="Pfam" id="PF00486">
    <property type="entry name" value="Trans_reg_C"/>
    <property type="match status" value="1"/>
</dbReference>
<evidence type="ECO:0000256" key="5">
    <source>
        <dbReference type="ARBA" id="ARBA00023163"/>
    </source>
</evidence>
<dbReference type="GO" id="GO:0000976">
    <property type="term" value="F:transcription cis-regulatory region binding"/>
    <property type="evidence" value="ECO:0007669"/>
    <property type="project" value="TreeGrafter"/>
</dbReference>
<dbReference type="SMART" id="SM00448">
    <property type="entry name" value="REC"/>
    <property type="match status" value="1"/>
</dbReference>
<dbReference type="GO" id="GO:0000156">
    <property type="term" value="F:phosphorelay response regulator activity"/>
    <property type="evidence" value="ECO:0007669"/>
    <property type="project" value="TreeGrafter"/>
</dbReference>
<dbReference type="AlphaFoldDB" id="A0A1N7Q4H3"/>
<evidence type="ECO:0000256" key="2">
    <source>
        <dbReference type="ARBA" id="ARBA00023012"/>
    </source>
</evidence>
<dbReference type="InterPro" id="IPR001867">
    <property type="entry name" value="OmpR/PhoB-type_DNA-bd"/>
</dbReference>
<dbReference type="GO" id="GO:0006355">
    <property type="term" value="P:regulation of DNA-templated transcription"/>
    <property type="evidence" value="ECO:0007669"/>
    <property type="project" value="InterPro"/>
</dbReference>
<dbReference type="Proteomes" id="UP000185678">
    <property type="component" value="Unassembled WGS sequence"/>
</dbReference>
<dbReference type="InterPro" id="IPR001789">
    <property type="entry name" value="Sig_transdc_resp-reg_receiver"/>
</dbReference>
<dbReference type="GO" id="GO:0032993">
    <property type="term" value="C:protein-DNA complex"/>
    <property type="evidence" value="ECO:0007669"/>
    <property type="project" value="TreeGrafter"/>
</dbReference>
<feature type="domain" description="Response regulatory" evidence="8">
    <location>
        <begin position="3"/>
        <end position="117"/>
    </location>
</feature>
<evidence type="ECO:0000256" key="6">
    <source>
        <dbReference type="PROSITE-ProRule" id="PRU00169"/>
    </source>
</evidence>
<dbReference type="PANTHER" id="PTHR48111">
    <property type="entry name" value="REGULATOR OF RPOS"/>
    <property type="match status" value="1"/>
</dbReference>
<dbReference type="CDD" id="cd17574">
    <property type="entry name" value="REC_OmpR"/>
    <property type="match status" value="1"/>
</dbReference>
<evidence type="ECO:0000259" key="8">
    <source>
        <dbReference type="PROSITE" id="PS50110"/>
    </source>
</evidence>
<keyword evidence="2" id="KW-0902">Two-component regulatory system</keyword>
<protein>
    <submittedName>
        <fullName evidence="10">Two component transcriptional regulator, winged helix family</fullName>
    </submittedName>
</protein>
<dbReference type="Pfam" id="PF00072">
    <property type="entry name" value="Response_reg"/>
    <property type="match status" value="1"/>
</dbReference>
<evidence type="ECO:0000313" key="10">
    <source>
        <dbReference type="EMBL" id="SIT17758.1"/>
    </source>
</evidence>
<gene>
    <name evidence="10" type="ORF">SAMN05421779_11049</name>
</gene>
<keyword evidence="11" id="KW-1185">Reference proteome</keyword>
<proteinExistence type="predicted"/>
<dbReference type="PANTHER" id="PTHR48111:SF4">
    <property type="entry name" value="DNA-BINDING DUAL TRANSCRIPTIONAL REGULATOR OMPR"/>
    <property type="match status" value="1"/>
</dbReference>
<dbReference type="SMART" id="SM00862">
    <property type="entry name" value="Trans_reg_C"/>
    <property type="match status" value="1"/>
</dbReference>
<sequence length="265" mass="28370">MARIVVVEDDADLRDSVCRYLTLIGLDACGAASGQELFALQVDWTSAVVVLDVNLPDCDGFTVARRLRSLCPTVGIIMLTARNQVDDRVTGLTSGADSYLVKPVQLRELLAVIESLSRRLNISDAAVPVTPLPAASLPAFAAVAPPVPSPVRSSFKPSPVTLAGSPWVFEVSSWSLFTPQGAQVSLTNAEFRVLRVLVADAGHSVSRDQISEALGKAPGEQEDRSIDAILTRLRRKVREETGLPLPVKAARTVGYVFVAPVTVQE</sequence>
<keyword evidence="5" id="KW-0804">Transcription</keyword>
<dbReference type="CDD" id="cd00383">
    <property type="entry name" value="trans_reg_C"/>
    <property type="match status" value="1"/>
</dbReference>
<name>A0A1N7Q4H3_9PROT</name>
<evidence type="ECO:0000256" key="1">
    <source>
        <dbReference type="ARBA" id="ARBA00022553"/>
    </source>
</evidence>
<keyword evidence="3" id="KW-0805">Transcription regulation</keyword>
<dbReference type="Gene3D" id="3.40.50.2300">
    <property type="match status" value="1"/>
</dbReference>
<evidence type="ECO:0000313" key="11">
    <source>
        <dbReference type="Proteomes" id="UP000185678"/>
    </source>
</evidence>
<keyword evidence="1 6" id="KW-0597">Phosphoprotein</keyword>